<feature type="compositionally biased region" description="Gly residues" evidence="2">
    <location>
        <begin position="19"/>
        <end position="29"/>
    </location>
</feature>
<sequence length="371" mass="39282">MAEIVTDSAPPGTIPPPGGVGDPGGGEPGEIGEHGHSDRGDLIMRDRVLEQIARRAVLDIDGVVASTGRAGALLGGVAALGGSYPNTRVDASGAVPAIEVTVAVTWPCEVARVCRDAAANVEQELERLTGIRPSRVDVGVGRIVSDERTARKGFAVLPPAGDADAESAESAESTDATHRGDVIDITTDTTKRKNAAPAAFPGAAIAGAVIGVLLLGLAAVGIHDHIVRFGWVEGTPWTESTARWVASSTWQNWMWAVAVVLVIVGLWLLWLAVKPRRKTHIRLADYEVMWTRRGDLARRVSTVMRSVPGVAHASTVVHRRRVSTSVTTDVPVDRAVLHSAANDAVSAVRRTPRIRIRTRSVHSQQTEGADT</sequence>
<keyword evidence="3" id="KW-0812">Transmembrane</keyword>
<reference evidence="5 6" key="1">
    <citation type="submission" date="2020-01" db="EMBL/GenBank/DDBJ databases">
        <title>Investigation of new actinobacteria for the biodesulphurisation of diesel fuel.</title>
        <authorList>
            <person name="Athi Narayanan S.M."/>
        </authorList>
    </citation>
    <scope>NUCLEOTIDE SEQUENCE [LARGE SCALE GENOMIC DNA]</scope>
    <source>
        <strain evidence="5 6">213E</strain>
    </source>
</reference>
<proteinExistence type="inferred from homology"/>
<evidence type="ECO:0000256" key="3">
    <source>
        <dbReference type="SAM" id="Phobius"/>
    </source>
</evidence>
<comment type="caution">
    <text evidence="5">The sequence shown here is derived from an EMBL/GenBank/DDBJ whole genome shotgun (WGS) entry which is preliminary data.</text>
</comment>
<feature type="transmembrane region" description="Helical" evidence="3">
    <location>
        <begin position="198"/>
        <end position="222"/>
    </location>
</feature>
<accession>A0A7K3LVD9</accession>
<evidence type="ECO:0000259" key="4">
    <source>
        <dbReference type="Pfam" id="PF19803"/>
    </source>
</evidence>
<keyword evidence="6" id="KW-1185">Reference proteome</keyword>
<gene>
    <name evidence="5" type="ORF">GYA93_22015</name>
</gene>
<dbReference type="Pfam" id="PF03780">
    <property type="entry name" value="Asp23"/>
    <property type="match status" value="1"/>
</dbReference>
<dbReference type="Pfam" id="PF19803">
    <property type="entry name" value="DUF6286"/>
    <property type="match status" value="1"/>
</dbReference>
<dbReference type="RefSeq" id="WP_059039401.1">
    <property type="nucleotide sequence ID" value="NZ_JAADZU010000106.1"/>
</dbReference>
<feature type="compositionally biased region" description="Basic and acidic residues" evidence="2">
    <location>
        <begin position="31"/>
        <end position="40"/>
    </location>
</feature>
<evidence type="ECO:0000313" key="6">
    <source>
        <dbReference type="Proteomes" id="UP000466307"/>
    </source>
</evidence>
<dbReference type="InterPro" id="IPR005531">
    <property type="entry name" value="Asp23"/>
</dbReference>
<dbReference type="AlphaFoldDB" id="A0A7K3LVD9"/>
<name>A0A7K3LVD9_9ACTN</name>
<dbReference type="InterPro" id="IPR046253">
    <property type="entry name" value="DUF6286"/>
</dbReference>
<keyword evidence="3" id="KW-0472">Membrane</keyword>
<feature type="region of interest" description="Disordered" evidence="2">
    <location>
        <begin position="158"/>
        <end position="179"/>
    </location>
</feature>
<feature type="transmembrane region" description="Helical" evidence="3">
    <location>
        <begin position="253"/>
        <end position="273"/>
    </location>
</feature>
<dbReference type="Proteomes" id="UP000466307">
    <property type="component" value="Unassembled WGS sequence"/>
</dbReference>
<comment type="similarity">
    <text evidence="1">Belongs to the asp23 family.</text>
</comment>
<dbReference type="EMBL" id="JAADZU010000106">
    <property type="protein sequence ID" value="NDK92214.1"/>
    <property type="molecule type" value="Genomic_DNA"/>
</dbReference>
<evidence type="ECO:0000256" key="2">
    <source>
        <dbReference type="SAM" id="MobiDB-lite"/>
    </source>
</evidence>
<evidence type="ECO:0000256" key="1">
    <source>
        <dbReference type="ARBA" id="ARBA00005721"/>
    </source>
</evidence>
<feature type="domain" description="DUF6286" evidence="4">
    <location>
        <begin position="263"/>
        <end position="357"/>
    </location>
</feature>
<organism evidence="5 6">
    <name type="scientific">Gordonia desulfuricans</name>
    <dbReference type="NCBI Taxonomy" id="89051"/>
    <lineage>
        <taxon>Bacteria</taxon>
        <taxon>Bacillati</taxon>
        <taxon>Actinomycetota</taxon>
        <taxon>Actinomycetes</taxon>
        <taxon>Mycobacteriales</taxon>
        <taxon>Gordoniaceae</taxon>
        <taxon>Gordonia</taxon>
    </lineage>
</organism>
<protein>
    <submittedName>
        <fullName evidence="5">Asp23/Gls24 family envelope stress response protein</fullName>
    </submittedName>
</protein>
<evidence type="ECO:0000313" key="5">
    <source>
        <dbReference type="EMBL" id="NDK92214.1"/>
    </source>
</evidence>
<feature type="region of interest" description="Disordered" evidence="2">
    <location>
        <begin position="1"/>
        <end position="40"/>
    </location>
</feature>
<keyword evidence="3" id="KW-1133">Transmembrane helix</keyword>